<feature type="domain" description="RING-type" evidence="7">
    <location>
        <begin position="29"/>
        <end position="69"/>
    </location>
</feature>
<accession>A0AAU9IW80</accession>
<feature type="compositionally biased region" description="Basic and acidic residues" evidence="6">
    <location>
        <begin position="463"/>
        <end position="494"/>
    </location>
</feature>
<dbReference type="InterPro" id="IPR008974">
    <property type="entry name" value="TRAF-like"/>
</dbReference>
<evidence type="ECO:0000256" key="3">
    <source>
        <dbReference type="ARBA" id="ARBA00022723"/>
    </source>
</evidence>
<dbReference type="Pfam" id="PF00643">
    <property type="entry name" value="zf-B_box"/>
    <property type="match status" value="1"/>
</dbReference>
<dbReference type="SUPFAM" id="SSF57850">
    <property type="entry name" value="RING/U-box"/>
    <property type="match status" value="1"/>
</dbReference>
<feature type="compositionally biased region" description="Basic and acidic residues" evidence="6">
    <location>
        <begin position="552"/>
        <end position="586"/>
    </location>
</feature>
<dbReference type="Pfam" id="PF22486">
    <property type="entry name" value="MATH_2"/>
    <property type="match status" value="1"/>
</dbReference>
<dbReference type="Gene3D" id="3.30.160.60">
    <property type="entry name" value="Classic Zinc Finger"/>
    <property type="match status" value="1"/>
</dbReference>
<comment type="caution">
    <text evidence="10">The sequence shown here is derived from an EMBL/GenBank/DDBJ whole genome shotgun (WGS) entry which is preliminary data.</text>
</comment>
<dbReference type="PANTHER" id="PTHR36754">
    <property type="entry name" value="E3 UBIQUITIN-PROTEIN LIGASE TRIM37"/>
    <property type="match status" value="1"/>
</dbReference>
<dbReference type="GO" id="GO:0006513">
    <property type="term" value="P:protein monoubiquitination"/>
    <property type="evidence" value="ECO:0007669"/>
    <property type="project" value="TreeGrafter"/>
</dbReference>
<evidence type="ECO:0000313" key="11">
    <source>
        <dbReference type="Proteomes" id="UP001162131"/>
    </source>
</evidence>
<keyword evidence="11" id="KW-1185">Reference proteome</keyword>
<evidence type="ECO:0000256" key="5">
    <source>
        <dbReference type="SAM" id="Coils"/>
    </source>
</evidence>
<feature type="region of interest" description="Disordered" evidence="6">
    <location>
        <begin position="539"/>
        <end position="592"/>
    </location>
</feature>
<name>A0AAU9IW80_9CILI</name>
<dbReference type="InterPro" id="IPR053003">
    <property type="entry name" value="TRIM_RBCC_E3_ubiq-ligases"/>
</dbReference>
<evidence type="ECO:0000259" key="8">
    <source>
        <dbReference type="PROSITE" id="PS50119"/>
    </source>
</evidence>
<dbReference type="SUPFAM" id="SSF49599">
    <property type="entry name" value="TRAF domain-like"/>
    <property type="match status" value="1"/>
</dbReference>
<evidence type="ECO:0000256" key="2">
    <source>
        <dbReference type="ARBA" id="ARBA00022490"/>
    </source>
</evidence>
<protein>
    <submittedName>
        <fullName evidence="10">Uncharacterized protein</fullName>
    </submittedName>
</protein>
<dbReference type="Proteomes" id="UP001162131">
    <property type="component" value="Unassembled WGS sequence"/>
</dbReference>
<reference evidence="10" key="1">
    <citation type="submission" date="2021-09" db="EMBL/GenBank/DDBJ databases">
        <authorList>
            <consortium name="AG Swart"/>
            <person name="Singh M."/>
            <person name="Singh A."/>
            <person name="Seah K."/>
            <person name="Emmerich C."/>
        </authorList>
    </citation>
    <scope>NUCLEOTIDE SEQUENCE</scope>
    <source>
        <strain evidence="10">ATCC30299</strain>
    </source>
</reference>
<dbReference type="Gene3D" id="2.60.210.10">
    <property type="entry name" value="Apoptosis, Tumor Necrosis Factor Receptor Associated Protein 2, Chain A"/>
    <property type="match status" value="1"/>
</dbReference>
<organism evidence="10 11">
    <name type="scientific">Blepharisma stoltei</name>
    <dbReference type="NCBI Taxonomy" id="1481888"/>
    <lineage>
        <taxon>Eukaryota</taxon>
        <taxon>Sar</taxon>
        <taxon>Alveolata</taxon>
        <taxon>Ciliophora</taxon>
        <taxon>Postciliodesmatophora</taxon>
        <taxon>Heterotrichea</taxon>
        <taxon>Heterotrichida</taxon>
        <taxon>Blepharismidae</taxon>
        <taxon>Blepharisma</taxon>
    </lineage>
</organism>
<keyword evidence="4" id="KW-0863">Zinc-finger</keyword>
<dbReference type="InterPro" id="IPR002083">
    <property type="entry name" value="MATH/TRAF_dom"/>
</dbReference>
<evidence type="ECO:0000259" key="7">
    <source>
        <dbReference type="PROSITE" id="PS50089"/>
    </source>
</evidence>
<dbReference type="InterPro" id="IPR000315">
    <property type="entry name" value="Znf_B-box"/>
</dbReference>
<dbReference type="PROSITE" id="PS50119">
    <property type="entry name" value="ZF_BBOX"/>
    <property type="match status" value="1"/>
</dbReference>
<keyword evidence="5" id="KW-0175">Coiled coil</keyword>
<dbReference type="GO" id="GO:0016235">
    <property type="term" value="C:aggresome"/>
    <property type="evidence" value="ECO:0007669"/>
    <property type="project" value="TreeGrafter"/>
</dbReference>
<sequence length="614" mass="70873">MAERLQESIHLASGNAITNNANIEEIFKCFICLGKVVDAKLCPSCSKPCCNHCITRWLTEQRPQCPHCRAPLRLQNLVNGRIVSELSQALESLQISKPEPIEKCSTHSLSLNYYCMTCFKAICSDCAMFGAEHKGHEFQHLSTIHEKHVKSIKHKSSALRKRIAELGSILREIDINIEKVKKSKEEKSKELISTAEKMQERLEAQVKNKLQILHEQKEAISEEIDNLENMHIDINKQLSQDGKSKLIAKTPELIKMLKELNQKPLSRYNKVAVSTDIQSEITPSYDSGTFEIKNYSTLRATTEVIYSDTLQTGGITWRLKVYPNGNGVARDSYLSVFLEMMKGLQNSSKYEYRVEMVNHLSSNLCVVREFTSEFESGECWGYNRFFKIELLKEEGYLSEEDTISLRYYIRPPTYFQKCRDQKQYIKYLEASRNQLLLQLKEYQEKSEKKESEDVSVFDSNENPLEKIEEETKERPAIEEASKEESYKEESDDSFDKVLQKQIEIQTKIKEDLKSREEEISKEQSANSAHELSTVLQRYMMTPEEVSSSGSDSPREQKWSEGELETHSCSDILSHDPLDSEERDWGRFDSQNNPELLGDSLLRAYEALKNHKWAQ</sequence>
<evidence type="ECO:0000256" key="6">
    <source>
        <dbReference type="SAM" id="MobiDB-lite"/>
    </source>
</evidence>
<gene>
    <name evidence="10" type="ORF">BSTOLATCC_MIC20779</name>
</gene>
<dbReference type="Gene3D" id="3.30.40.10">
    <property type="entry name" value="Zinc/RING finger domain, C3HC4 (zinc finger)"/>
    <property type="match status" value="1"/>
</dbReference>
<dbReference type="PANTHER" id="PTHR36754:SF2">
    <property type="entry name" value="E3 UBIQUITIN-PROTEIN LIGASE TRIM37"/>
    <property type="match status" value="1"/>
</dbReference>
<dbReference type="GO" id="GO:0051865">
    <property type="term" value="P:protein autoubiquitination"/>
    <property type="evidence" value="ECO:0007669"/>
    <property type="project" value="TreeGrafter"/>
</dbReference>
<dbReference type="CDD" id="cd03773">
    <property type="entry name" value="MATH_TRIM37"/>
    <property type="match status" value="1"/>
</dbReference>
<dbReference type="GO" id="GO:0031625">
    <property type="term" value="F:ubiquitin protein ligase binding"/>
    <property type="evidence" value="ECO:0007669"/>
    <property type="project" value="TreeGrafter"/>
</dbReference>
<dbReference type="AlphaFoldDB" id="A0AAU9IW80"/>
<proteinExistence type="predicted"/>
<dbReference type="EMBL" id="CAJZBQ010000020">
    <property type="protein sequence ID" value="CAG9318305.1"/>
    <property type="molecule type" value="Genomic_DNA"/>
</dbReference>
<keyword evidence="3" id="KW-0479">Metal-binding</keyword>
<evidence type="ECO:0000256" key="1">
    <source>
        <dbReference type="ARBA" id="ARBA00004496"/>
    </source>
</evidence>
<keyword evidence="2" id="KW-0963">Cytoplasm</keyword>
<dbReference type="GO" id="GO:0070842">
    <property type="term" value="P:aggresome assembly"/>
    <property type="evidence" value="ECO:0007669"/>
    <property type="project" value="TreeGrafter"/>
</dbReference>
<dbReference type="InterPro" id="IPR037299">
    <property type="entry name" value="TRIM37_MATH"/>
</dbReference>
<dbReference type="PROSITE" id="PS50089">
    <property type="entry name" value="ZF_RING_2"/>
    <property type="match status" value="1"/>
</dbReference>
<dbReference type="InterPro" id="IPR013083">
    <property type="entry name" value="Znf_RING/FYVE/PHD"/>
</dbReference>
<dbReference type="GO" id="GO:0005778">
    <property type="term" value="C:peroxisomal membrane"/>
    <property type="evidence" value="ECO:0007669"/>
    <property type="project" value="TreeGrafter"/>
</dbReference>
<dbReference type="GO" id="GO:0061630">
    <property type="term" value="F:ubiquitin protein ligase activity"/>
    <property type="evidence" value="ECO:0007669"/>
    <property type="project" value="TreeGrafter"/>
</dbReference>
<evidence type="ECO:0000313" key="10">
    <source>
        <dbReference type="EMBL" id="CAG9318305.1"/>
    </source>
</evidence>
<evidence type="ECO:0000256" key="4">
    <source>
        <dbReference type="PROSITE-ProRule" id="PRU00024"/>
    </source>
</evidence>
<dbReference type="GO" id="GO:0008270">
    <property type="term" value="F:zinc ion binding"/>
    <property type="evidence" value="ECO:0007669"/>
    <property type="project" value="UniProtKB-KW"/>
</dbReference>
<dbReference type="PROSITE" id="PS50144">
    <property type="entry name" value="MATH"/>
    <property type="match status" value="1"/>
</dbReference>
<feature type="domain" description="B box-type" evidence="8">
    <location>
        <begin position="99"/>
        <end position="141"/>
    </location>
</feature>
<feature type="domain" description="MATH" evidence="9">
    <location>
        <begin position="285"/>
        <end position="409"/>
    </location>
</feature>
<evidence type="ECO:0000259" key="9">
    <source>
        <dbReference type="PROSITE" id="PS50144"/>
    </source>
</evidence>
<dbReference type="GO" id="GO:0005164">
    <property type="term" value="F:tumor necrosis factor receptor binding"/>
    <property type="evidence" value="ECO:0007669"/>
    <property type="project" value="TreeGrafter"/>
</dbReference>
<dbReference type="SUPFAM" id="SSF57845">
    <property type="entry name" value="B-box zinc-binding domain"/>
    <property type="match status" value="1"/>
</dbReference>
<comment type="subcellular location">
    <subcellularLocation>
        <location evidence="1">Cytoplasm</location>
    </subcellularLocation>
</comment>
<feature type="region of interest" description="Disordered" evidence="6">
    <location>
        <begin position="450"/>
        <end position="494"/>
    </location>
</feature>
<dbReference type="CDD" id="cd16619">
    <property type="entry name" value="mRING-HC-C4C4_TRIM37_C-VIII"/>
    <property type="match status" value="1"/>
</dbReference>
<keyword evidence="4" id="KW-0862">Zinc</keyword>
<dbReference type="SMART" id="SM00061">
    <property type="entry name" value="MATH"/>
    <property type="match status" value="1"/>
</dbReference>
<feature type="coiled-coil region" evidence="5">
    <location>
        <begin position="170"/>
        <end position="237"/>
    </location>
</feature>
<dbReference type="InterPro" id="IPR001841">
    <property type="entry name" value="Znf_RING"/>
</dbReference>